<keyword evidence="13" id="KW-1185">Reference proteome</keyword>
<dbReference type="InterPro" id="IPR001680">
    <property type="entry name" value="WD40_rpt"/>
</dbReference>
<dbReference type="PROSITE" id="PS50082">
    <property type="entry name" value="WD_REPEATS_2"/>
    <property type="match status" value="1"/>
</dbReference>
<feature type="compositionally biased region" description="Low complexity" evidence="9">
    <location>
        <begin position="721"/>
        <end position="736"/>
    </location>
</feature>
<proteinExistence type="predicted"/>
<sequence>MHHLETLIQSIPTNILEAARAGTLPSLLASTTSGNGNSPSNARMNNSSNVSASPADFLPPPQFTLSNPSLHFSPNSATMSSSSSTPPSPRPLSHSYMYWDEQGCKRWQGETSGLPLLDALFDLSCASATGTQQGWGKQSDTSDEDVTGTSTPNSGHEPFGSQTEWFPGRVPKGIDAFDPETLWKVITAVVAPDLMDTHVDDPRLIAPSNCASPGTTFPSPASTWFELLTRLRLLPSASLPTLPTIQSLLLSAVFSIGLGKLSTGLSLLSSAITLSFDAGLHRSVEHYTSSAFTPIEREMRKRTFWGLYLWDKQAAAMFGRPCLIRARDCDVGEPASVDDEFLTNEGIGSQPRGIPSRMGSFIATVRYYIVLESVLELPLSPSPSNMAVQQLSLSLLPNHPPPSTLSPMSLHPPHQHQLFFPSSSPSSPLPAPPQLPSPHPSTSPYPSPSHLLSTLAALRTYLLPHWAHTPETLASEDVIRVTQAVRLHCLERFIGMLIWRGRLSAVISSVNKEDDASSLNSTSLSASDEALNLKMGEEEKEALRQCYAHAREIVAAYLCTATKGLMTYYGVHVIHQLTQAGRTLIAVVLCAKAYVQSQTTPIVRAVTPSGATTPTSPTSPVSSTFPSSESPGNNNNINDSDEIDQFQSMIAPSLEALRSCVSLLKRFSGRYVCGMRNGDLLEEFCRLAQISLTGTSVSSASTAPSSTQPTAPSTPHPPSSPRGSSTEPSLPTSPTSGVPSRPPWLKPIPITRKRRSHSTLSSPITPIPSRSRRSRTPPANMSSKTIYSHYSGGVDGGFRGNDLIMDMETDMSNLDMGLSGFHELNNSSNSENENSSLIGTGFGAGDEYESRRDVFLGVGIDIEMSSNGYGAHHSAGFQHSSRQPPMTPERSHHPHLFPISPHQSHLPHDLDIISLLNESSFETHATTSVSNTRNSHQISPSASHKSSSMHHPSQSHEVYVGLGDYGMGSLVNGDHTVGVSPGGMHLGRGIPANLGQIETTDPLERTWRLTQPEITASDGVGIDASRTGRKELRLNAGGVNLRWSRNGRWCVMGSKRGLIASIDWLGDSSKNMVKEINVGELIRDITYLSSPHHIAVAQSRNLFIYDQDLVELHKMKALIEPAFLEYLPYHWLLVCASNKSLPGTLSYLDVSTGTIVAQHRPKIGPPTALAQNAHNAVIYWGSGNGTVTLWTPSTSTPHVRLLAHLGPISALSVDTSQEGRYLATAGVDTQVKIWDSRNYARPVRQWSPRSGHAVAIDWSQRGTLAVAAGSSVNMYTGSALLVSPPDRSDRKQPPFSPGQTKPIIPPLYLTHPLPSGAKPASKIRWQPFTDVLAIGHGFGLSTILVPGSGEPNLDSSEGADPFETKKQRAEREVRSLLEKIPPDMITLNPSAIGSLAPLDKSTHTVNMTQRSGSDKSAPFRTLLRIDRLQTSGKLVEEPAEAIEDGNERNEEQLTSRNNEMKEKKRMRGKDKALKRYLKKKRKNVIDKSVLNLRAKIEKERLKLKQDLAKNKSVSMSEGGLSALDRFKKL</sequence>
<evidence type="ECO:0000256" key="8">
    <source>
        <dbReference type="PROSITE-ProRule" id="PRU00221"/>
    </source>
</evidence>
<feature type="domain" description="BING4 C-terminal" evidence="11">
    <location>
        <begin position="1307"/>
        <end position="1389"/>
    </location>
</feature>
<evidence type="ECO:0000256" key="5">
    <source>
        <dbReference type="ARBA" id="ARBA00022737"/>
    </source>
</evidence>
<comment type="caution">
    <text evidence="12">The sequence shown here is derived from an EMBL/GenBank/DDBJ whole genome shotgun (WGS) entry which is preliminary data.</text>
</comment>
<feature type="region of interest" description="Disordered" evidence="9">
    <location>
        <begin position="606"/>
        <end position="640"/>
    </location>
</feature>
<feature type="compositionally biased region" description="Polar residues" evidence="9">
    <location>
        <begin position="147"/>
        <end position="164"/>
    </location>
</feature>
<dbReference type="PROSITE" id="PS50294">
    <property type="entry name" value="WD_REPEATS_REGION"/>
    <property type="match status" value="1"/>
</dbReference>
<evidence type="ECO:0000256" key="7">
    <source>
        <dbReference type="ARBA" id="ARBA00076453"/>
    </source>
</evidence>
<comment type="function">
    <text evidence="1">Involved in nucleolar processing of pre-18S ribosomal RNA.</text>
</comment>
<dbReference type="GO" id="GO:0003677">
    <property type="term" value="F:DNA binding"/>
    <property type="evidence" value="ECO:0007669"/>
    <property type="project" value="InterPro"/>
</dbReference>
<keyword evidence="4 8" id="KW-0853">WD repeat</keyword>
<comment type="subcellular location">
    <subcellularLocation>
        <location evidence="2">Nucleus</location>
        <location evidence="2">Nucleolus</location>
    </subcellularLocation>
</comment>
<dbReference type="EMBL" id="BPWL01000008">
    <property type="protein sequence ID" value="GJJ13060.1"/>
    <property type="molecule type" value="Genomic_DNA"/>
</dbReference>
<dbReference type="Gene3D" id="2.130.10.10">
    <property type="entry name" value="YVTN repeat-like/Quinoprotein amine dehydrogenase"/>
    <property type="match status" value="1"/>
</dbReference>
<keyword evidence="5" id="KW-0677">Repeat</keyword>
<feature type="region of interest" description="Disordered" evidence="9">
    <location>
        <begin position="1281"/>
        <end position="1304"/>
    </location>
</feature>
<feature type="region of interest" description="Disordered" evidence="9">
    <location>
        <begin position="696"/>
        <end position="793"/>
    </location>
</feature>
<dbReference type="SMART" id="SM00906">
    <property type="entry name" value="Fungal_trans"/>
    <property type="match status" value="1"/>
</dbReference>
<evidence type="ECO:0000256" key="1">
    <source>
        <dbReference type="ARBA" id="ARBA00004099"/>
    </source>
</evidence>
<feature type="region of interest" description="Disordered" evidence="9">
    <location>
        <begin position="926"/>
        <end position="955"/>
    </location>
</feature>
<feature type="compositionally biased region" description="Low complexity" evidence="9">
    <location>
        <begin position="607"/>
        <end position="638"/>
    </location>
</feature>
<dbReference type="InterPro" id="IPR007219">
    <property type="entry name" value="XnlR_reg_dom"/>
</dbReference>
<evidence type="ECO:0000256" key="9">
    <source>
        <dbReference type="SAM" id="MobiDB-lite"/>
    </source>
</evidence>
<dbReference type="Proteomes" id="UP001050691">
    <property type="component" value="Unassembled WGS sequence"/>
</dbReference>
<dbReference type="GO" id="GO:0008270">
    <property type="term" value="F:zinc ion binding"/>
    <property type="evidence" value="ECO:0007669"/>
    <property type="project" value="InterPro"/>
</dbReference>
<feature type="region of interest" description="Disordered" evidence="9">
    <location>
        <begin position="29"/>
        <end position="94"/>
    </location>
</feature>
<feature type="compositionally biased region" description="Pro residues" evidence="9">
    <location>
        <begin position="427"/>
        <end position="447"/>
    </location>
</feature>
<evidence type="ECO:0000256" key="2">
    <source>
        <dbReference type="ARBA" id="ARBA00004604"/>
    </source>
</evidence>
<dbReference type="FunFam" id="2.130.10.10:FF:000378">
    <property type="entry name" value="U3 small nucleolar RNA-associated protein 7"/>
    <property type="match status" value="1"/>
</dbReference>
<dbReference type="Pfam" id="PF08149">
    <property type="entry name" value="BING4CT"/>
    <property type="match status" value="1"/>
</dbReference>
<dbReference type="Pfam" id="PF04082">
    <property type="entry name" value="Fungal_trans"/>
    <property type="match status" value="1"/>
</dbReference>
<dbReference type="InterPro" id="IPR015943">
    <property type="entry name" value="WD40/YVTN_repeat-like_dom_sf"/>
</dbReference>
<feature type="compositionally biased region" description="Low complexity" evidence="9">
    <location>
        <begin position="696"/>
        <end position="711"/>
    </location>
</feature>
<evidence type="ECO:0000259" key="11">
    <source>
        <dbReference type="SMART" id="SM01033"/>
    </source>
</evidence>
<keyword evidence="6" id="KW-0539">Nucleus</keyword>
<dbReference type="InterPro" id="IPR036322">
    <property type="entry name" value="WD40_repeat_dom_sf"/>
</dbReference>
<dbReference type="SMART" id="SM00320">
    <property type="entry name" value="WD40"/>
    <property type="match status" value="2"/>
</dbReference>
<dbReference type="SMART" id="SM01033">
    <property type="entry name" value="BING4CT"/>
    <property type="match status" value="1"/>
</dbReference>
<dbReference type="SUPFAM" id="SSF50978">
    <property type="entry name" value="WD40 repeat-like"/>
    <property type="match status" value="1"/>
</dbReference>
<feature type="compositionally biased region" description="Low complexity" evidence="9">
    <location>
        <begin position="935"/>
        <end position="955"/>
    </location>
</feature>
<evidence type="ECO:0000256" key="6">
    <source>
        <dbReference type="ARBA" id="ARBA00023242"/>
    </source>
</evidence>
<feature type="compositionally biased region" description="Polar residues" evidence="9">
    <location>
        <begin position="130"/>
        <end position="139"/>
    </location>
</feature>
<dbReference type="CDD" id="cd12148">
    <property type="entry name" value="fungal_TF_MHR"/>
    <property type="match status" value="1"/>
</dbReference>
<feature type="compositionally biased region" description="Polar residues" evidence="9">
    <location>
        <begin position="63"/>
        <end position="72"/>
    </location>
</feature>
<evidence type="ECO:0000313" key="12">
    <source>
        <dbReference type="EMBL" id="GJJ13060.1"/>
    </source>
</evidence>
<feature type="compositionally biased region" description="Polar residues" evidence="9">
    <location>
        <begin position="779"/>
        <end position="788"/>
    </location>
</feature>
<feature type="compositionally biased region" description="Low complexity" evidence="9">
    <location>
        <begin position="73"/>
        <end position="94"/>
    </location>
</feature>
<dbReference type="Pfam" id="PF00400">
    <property type="entry name" value="WD40"/>
    <property type="match status" value="1"/>
</dbReference>
<feature type="compositionally biased region" description="Polar residues" evidence="9">
    <location>
        <begin position="42"/>
        <end position="52"/>
    </location>
</feature>
<dbReference type="InterPro" id="IPR012952">
    <property type="entry name" value="BING4_C_dom"/>
</dbReference>
<protein>
    <recommendedName>
        <fullName evidence="7">U three protein 7</fullName>
    </recommendedName>
</protein>
<evidence type="ECO:0000256" key="4">
    <source>
        <dbReference type="ARBA" id="ARBA00022574"/>
    </source>
</evidence>
<accession>A0AAV5AMA2</accession>
<reference evidence="12" key="1">
    <citation type="submission" date="2021-10" db="EMBL/GenBank/DDBJ databases">
        <title>De novo Genome Assembly of Clathrus columnatus (Basidiomycota, Fungi) Using Illumina and Nanopore Sequence Data.</title>
        <authorList>
            <person name="Ogiso-Tanaka E."/>
            <person name="Itagaki H."/>
            <person name="Hosoya T."/>
            <person name="Hosaka K."/>
        </authorList>
    </citation>
    <scope>NUCLEOTIDE SEQUENCE</scope>
    <source>
        <strain evidence="12">MO-923</strain>
    </source>
</reference>
<dbReference type="InterPro" id="IPR040315">
    <property type="entry name" value="WDR46/Utp7"/>
</dbReference>
<feature type="compositionally biased region" description="Basic and acidic residues" evidence="9">
    <location>
        <begin position="1445"/>
        <end position="1462"/>
    </location>
</feature>
<name>A0AAV5AMA2_9AGAM</name>
<feature type="region of interest" description="Disordered" evidence="9">
    <location>
        <begin position="416"/>
        <end position="448"/>
    </location>
</feature>
<feature type="repeat" description="WD" evidence="8">
    <location>
        <begin position="1201"/>
        <end position="1235"/>
    </location>
</feature>
<dbReference type="PANTHER" id="PTHR14085">
    <property type="entry name" value="WD-REPEAT PROTEIN BING4"/>
    <property type="match status" value="1"/>
</dbReference>
<dbReference type="PANTHER" id="PTHR14085:SF3">
    <property type="entry name" value="WD REPEAT-CONTAINING PROTEIN 46"/>
    <property type="match status" value="1"/>
</dbReference>
<dbReference type="GO" id="GO:0006351">
    <property type="term" value="P:DNA-templated transcription"/>
    <property type="evidence" value="ECO:0007669"/>
    <property type="project" value="InterPro"/>
</dbReference>
<feature type="region of interest" description="Disordered" evidence="9">
    <location>
        <begin position="130"/>
        <end position="165"/>
    </location>
</feature>
<dbReference type="GO" id="GO:0030686">
    <property type="term" value="C:90S preribosome"/>
    <property type="evidence" value="ECO:0007669"/>
    <property type="project" value="TreeGrafter"/>
</dbReference>
<feature type="region of interest" description="Disordered" evidence="9">
    <location>
        <begin position="1441"/>
        <end position="1470"/>
    </location>
</feature>
<feature type="compositionally biased region" description="Low complexity" evidence="9">
    <location>
        <begin position="30"/>
        <end position="41"/>
    </location>
</feature>
<gene>
    <name evidence="12" type="ORF">Clacol_007309</name>
</gene>
<keyword evidence="3" id="KW-0698">rRNA processing</keyword>
<evidence type="ECO:0000259" key="10">
    <source>
        <dbReference type="SMART" id="SM00906"/>
    </source>
</evidence>
<dbReference type="GO" id="GO:0000462">
    <property type="term" value="P:maturation of SSU-rRNA from tricistronic rRNA transcript (SSU-rRNA, 5.8S rRNA, LSU-rRNA)"/>
    <property type="evidence" value="ECO:0007669"/>
    <property type="project" value="TreeGrafter"/>
</dbReference>
<feature type="domain" description="Xylanolytic transcriptional activator regulatory" evidence="10">
    <location>
        <begin position="264"/>
        <end position="340"/>
    </location>
</feature>
<evidence type="ECO:0000256" key="3">
    <source>
        <dbReference type="ARBA" id="ARBA00022552"/>
    </source>
</evidence>
<evidence type="ECO:0000313" key="13">
    <source>
        <dbReference type="Proteomes" id="UP001050691"/>
    </source>
</evidence>
<organism evidence="12 13">
    <name type="scientific">Clathrus columnatus</name>
    <dbReference type="NCBI Taxonomy" id="1419009"/>
    <lineage>
        <taxon>Eukaryota</taxon>
        <taxon>Fungi</taxon>
        <taxon>Dikarya</taxon>
        <taxon>Basidiomycota</taxon>
        <taxon>Agaricomycotina</taxon>
        <taxon>Agaricomycetes</taxon>
        <taxon>Phallomycetidae</taxon>
        <taxon>Phallales</taxon>
        <taxon>Clathraceae</taxon>
        <taxon>Clathrus</taxon>
    </lineage>
</organism>
<dbReference type="GO" id="GO:0032040">
    <property type="term" value="C:small-subunit processome"/>
    <property type="evidence" value="ECO:0007669"/>
    <property type="project" value="TreeGrafter"/>
</dbReference>
<feature type="region of interest" description="Disordered" evidence="9">
    <location>
        <begin position="871"/>
        <end position="903"/>
    </location>
</feature>